<keyword evidence="3" id="KW-0963">Cytoplasm</keyword>
<evidence type="ECO:0000256" key="5">
    <source>
        <dbReference type="ARBA" id="ARBA00023002"/>
    </source>
</evidence>
<dbReference type="CDD" id="cd05367">
    <property type="entry name" value="SPR-like_SDR_c"/>
    <property type="match status" value="1"/>
</dbReference>
<dbReference type="RefSeq" id="WP_341415496.1">
    <property type="nucleotide sequence ID" value="NZ_JBBPCC010000006.1"/>
</dbReference>
<dbReference type="InterPro" id="IPR036291">
    <property type="entry name" value="NAD(P)-bd_dom_sf"/>
</dbReference>
<keyword evidence="4" id="KW-0521">NADP</keyword>
<dbReference type="EMBL" id="JBBPCC010000006">
    <property type="protein sequence ID" value="MEK8128414.1"/>
    <property type="molecule type" value="Genomic_DNA"/>
</dbReference>
<evidence type="ECO:0000256" key="1">
    <source>
        <dbReference type="ARBA" id="ARBA00004496"/>
    </source>
</evidence>
<keyword evidence="8" id="KW-1185">Reference proteome</keyword>
<comment type="similarity">
    <text evidence="2">Belongs to the short-chain dehydrogenases/reductases (SDR) family.</text>
</comment>
<dbReference type="Proteomes" id="UP001469365">
    <property type="component" value="Unassembled WGS sequence"/>
</dbReference>
<evidence type="ECO:0000256" key="2">
    <source>
        <dbReference type="ARBA" id="ARBA00006484"/>
    </source>
</evidence>
<evidence type="ECO:0000313" key="8">
    <source>
        <dbReference type="Proteomes" id="UP001469365"/>
    </source>
</evidence>
<dbReference type="InterPro" id="IPR057326">
    <property type="entry name" value="KR_dom"/>
</dbReference>
<dbReference type="SMART" id="SM00822">
    <property type="entry name" value="PKS_KR"/>
    <property type="match status" value="1"/>
</dbReference>
<comment type="subcellular location">
    <subcellularLocation>
        <location evidence="1">Cytoplasm</location>
    </subcellularLocation>
</comment>
<evidence type="ECO:0000256" key="3">
    <source>
        <dbReference type="ARBA" id="ARBA00022490"/>
    </source>
</evidence>
<name>A0ABU9DI24_9BACL</name>
<accession>A0ABU9DI24</accession>
<feature type="domain" description="Ketoreductase" evidence="6">
    <location>
        <begin position="2"/>
        <end position="194"/>
    </location>
</feature>
<dbReference type="PANTHER" id="PTHR44085:SF2">
    <property type="entry name" value="SEPIAPTERIN REDUCTASE"/>
    <property type="match status" value="1"/>
</dbReference>
<dbReference type="InterPro" id="IPR051721">
    <property type="entry name" value="Biopterin_syn/organic_redct"/>
</dbReference>
<keyword evidence="5" id="KW-0560">Oxidoreductase</keyword>
<dbReference type="InterPro" id="IPR020904">
    <property type="entry name" value="Sc_DH/Rdtase_CS"/>
</dbReference>
<sequence length="257" mass="27526">MNVYIITGTTRGLGAALAAGWLREGALVVGLARTYDGTLGRLAEQNGARFEWIACDLAETGRLTEKLEEALERIPLEQADRLTLVHNAGVLEPMGPLEVASASDLALHTSVNLTAPLVLTSAFIRLTEPYRHTVERTIVAVSSGAARKPYAGWSAYCATKAGLDMLARCIAVEQGDAPGAVRFLSIAPGVIDTRMQEQIRATADEAFPAKARFVKLQASGQLLSPDEAAGKLIRFIGSRSWKQGDVLDLRDLPLDGT</sequence>
<dbReference type="Pfam" id="PF00106">
    <property type="entry name" value="adh_short"/>
    <property type="match status" value="1"/>
</dbReference>
<dbReference type="SUPFAM" id="SSF51735">
    <property type="entry name" value="NAD(P)-binding Rossmann-fold domains"/>
    <property type="match status" value="1"/>
</dbReference>
<dbReference type="Gene3D" id="3.40.50.720">
    <property type="entry name" value="NAD(P)-binding Rossmann-like Domain"/>
    <property type="match status" value="1"/>
</dbReference>
<dbReference type="PRINTS" id="PR00081">
    <property type="entry name" value="GDHRDH"/>
</dbReference>
<comment type="caution">
    <text evidence="7">The sequence shown here is derived from an EMBL/GenBank/DDBJ whole genome shotgun (WGS) entry which is preliminary data.</text>
</comment>
<organism evidence="7 8">
    <name type="scientific">Paenibacillus filicis</name>
    <dbReference type="NCBI Taxonomy" id="669464"/>
    <lineage>
        <taxon>Bacteria</taxon>
        <taxon>Bacillati</taxon>
        <taxon>Bacillota</taxon>
        <taxon>Bacilli</taxon>
        <taxon>Bacillales</taxon>
        <taxon>Paenibacillaceae</taxon>
        <taxon>Paenibacillus</taxon>
    </lineage>
</organism>
<dbReference type="PROSITE" id="PS00061">
    <property type="entry name" value="ADH_SHORT"/>
    <property type="match status" value="1"/>
</dbReference>
<proteinExistence type="inferred from homology"/>
<evidence type="ECO:0000259" key="6">
    <source>
        <dbReference type="SMART" id="SM00822"/>
    </source>
</evidence>
<dbReference type="PANTHER" id="PTHR44085">
    <property type="entry name" value="SEPIAPTERIN REDUCTASE"/>
    <property type="match status" value="1"/>
</dbReference>
<reference evidence="7 8" key="1">
    <citation type="submission" date="2024-04" db="EMBL/GenBank/DDBJ databases">
        <title>draft genome sequnece of Paenibacillus filicis.</title>
        <authorList>
            <person name="Kim D.-U."/>
        </authorList>
    </citation>
    <scope>NUCLEOTIDE SEQUENCE [LARGE SCALE GENOMIC DNA]</scope>
    <source>
        <strain evidence="7 8">KACC14197</strain>
    </source>
</reference>
<gene>
    <name evidence="7" type="ORF">WMW72_10910</name>
</gene>
<evidence type="ECO:0000313" key="7">
    <source>
        <dbReference type="EMBL" id="MEK8128414.1"/>
    </source>
</evidence>
<dbReference type="InterPro" id="IPR002347">
    <property type="entry name" value="SDR_fam"/>
</dbReference>
<evidence type="ECO:0000256" key="4">
    <source>
        <dbReference type="ARBA" id="ARBA00022857"/>
    </source>
</evidence>
<protein>
    <submittedName>
        <fullName evidence="7">SDR family NAD(P)-dependent oxidoreductase</fullName>
    </submittedName>
</protein>